<dbReference type="InterPro" id="IPR036390">
    <property type="entry name" value="WH_DNA-bd_sf"/>
</dbReference>
<organism evidence="5 6">
    <name type="scientific">Rhizocola hellebori</name>
    <dbReference type="NCBI Taxonomy" id="1392758"/>
    <lineage>
        <taxon>Bacteria</taxon>
        <taxon>Bacillati</taxon>
        <taxon>Actinomycetota</taxon>
        <taxon>Actinomycetes</taxon>
        <taxon>Micromonosporales</taxon>
        <taxon>Micromonosporaceae</taxon>
        <taxon>Rhizocola</taxon>
    </lineage>
</organism>
<name>A0A8J3Q3P5_9ACTN</name>
<keyword evidence="6" id="KW-1185">Reference proteome</keyword>
<keyword evidence="2" id="KW-0238">DNA-binding</keyword>
<protein>
    <recommendedName>
        <fullName evidence="4">HTH arsR-type domain-containing protein</fullName>
    </recommendedName>
</protein>
<dbReference type="EMBL" id="BONY01000006">
    <property type="protein sequence ID" value="GIH03270.1"/>
    <property type="molecule type" value="Genomic_DNA"/>
</dbReference>
<dbReference type="AlphaFoldDB" id="A0A8J3Q3P5"/>
<reference evidence="5" key="1">
    <citation type="submission" date="2021-01" db="EMBL/GenBank/DDBJ databases">
        <title>Whole genome shotgun sequence of Rhizocola hellebori NBRC 109834.</title>
        <authorList>
            <person name="Komaki H."/>
            <person name="Tamura T."/>
        </authorList>
    </citation>
    <scope>NUCLEOTIDE SEQUENCE</scope>
    <source>
        <strain evidence="5">NBRC 109834</strain>
    </source>
</reference>
<comment type="caution">
    <text evidence="5">The sequence shown here is derived from an EMBL/GenBank/DDBJ whole genome shotgun (WGS) entry which is preliminary data.</text>
</comment>
<feature type="domain" description="HTH arsR-type" evidence="4">
    <location>
        <begin position="22"/>
        <end position="108"/>
    </location>
</feature>
<dbReference type="GO" id="GO:0003700">
    <property type="term" value="F:DNA-binding transcription factor activity"/>
    <property type="evidence" value="ECO:0007669"/>
    <property type="project" value="InterPro"/>
</dbReference>
<dbReference type="PANTHER" id="PTHR43132:SF2">
    <property type="entry name" value="ARSENICAL RESISTANCE OPERON REPRESSOR ARSR-RELATED"/>
    <property type="match status" value="1"/>
</dbReference>
<dbReference type="Proteomes" id="UP000612899">
    <property type="component" value="Unassembled WGS sequence"/>
</dbReference>
<dbReference type="GO" id="GO:0003677">
    <property type="term" value="F:DNA binding"/>
    <property type="evidence" value="ECO:0007669"/>
    <property type="project" value="UniProtKB-KW"/>
</dbReference>
<gene>
    <name evidence="5" type="ORF">Rhe02_13370</name>
</gene>
<keyword evidence="3" id="KW-0804">Transcription</keyword>
<dbReference type="SMART" id="SM00418">
    <property type="entry name" value="HTH_ARSR"/>
    <property type="match status" value="1"/>
</dbReference>
<evidence type="ECO:0000259" key="4">
    <source>
        <dbReference type="SMART" id="SM00418"/>
    </source>
</evidence>
<dbReference type="InterPro" id="IPR001845">
    <property type="entry name" value="HTH_ArsR_DNA-bd_dom"/>
</dbReference>
<keyword evidence="1" id="KW-0805">Transcription regulation</keyword>
<dbReference type="InterPro" id="IPR036388">
    <property type="entry name" value="WH-like_DNA-bd_sf"/>
</dbReference>
<dbReference type="PANTHER" id="PTHR43132">
    <property type="entry name" value="ARSENICAL RESISTANCE OPERON REPRESSOR ARSR-RELATED"/>
    <property type="match status" value="1"/>
</dbReference>
<evidence type="ECO:0000313" key="6">
    <source>
        <dbReference type="Proteomes" id="UP000612899"/>
    </source>
</evidence>
<evidence type="ECO:0000313" key="5">
    <source>
        <dbReference type="EMBL" id="GIH03270.1"/>
    </source>
</evidence>
<sequence length="194" mass="21795">MGSKLPNMSLGDAERQAAQARVQLRALAHPMRLRILSLLTGAEMTAAEVSRELAMTHANASYHLRHLHAADIIEVAGEERIHGGIAKRYRYDLERDLARPDVPPPADAKPTRDHRLIYAALASELQRRGMLMRRRITNHLTDAELWVDPEQWAQIRNRISDASDALHRAAKPPRSPGTIRVNATIALFEMEPGR</sequence>
<evidence type="ECO:0000256" key="3">
    <source>
        <dbReference type="ARBA" id="ARBA00023163"/>
    </source>
</evidence>
<dbReference type="Pfam" id="PF12840">
    <property type="entry name" value="HTH_20"/>
    <property type="match status" value="1"/>
</dbReference>
<dbReference type="InterPro" id="IPR051011">
    <property type="entry name" value="Metal_resp_trans_reg"/>
</dbReference>
<accession>A0A8J3Q3P5</accession>
<dbReference type="InterPro" id="IPR011991">
    <property type="entry name" value="ArsR-like_HTH"/>
</dbReference>
<dbReference type="SUPFAM" id="SSF46785">
    <property type="entry name" value="Winged helix' DNA-binding domain"/>
    <property type="match status" value="1"/>
</dbReference>
<dbReference type="CDD" id="cd00090">
    <property type="entry name" value="HTH_ARSR"/>
    <property type="match status" value="1"/>
</dbReference>
<proteinExistence type="predicted"/>
<dbReference type="Gene3D" id="1.10.10.10">
    <property type="entry name" value="Winged helix-like DNA-binding domain superfamily/Winged helix DNA-binding domain"/>
    <property type="match status" value="1"/>
</dbReference>
<evidence type="ECO:0000256" key="2">
    <source>
        <dbReference type="ARBA" id="ARBA00023125"/>
    </source>
</evidence>
<evidence type="ECO:0000256" key="1">
    <source>
        <dbReference type="ARBA" id="ARBA00023015"/>
    </source>
</evidence>